<keyword evidence="4" id="KW-1185">Reference proteome</keyword>
<feature type="region of interest" description="Disordered" evidence="1">
    <location>
        <begin position="79"/>
        <end position="106"/>
    </location>
</feature>
<protein>
    <recommendedName>
        <fullName evidence="2">Peptidase M13 C-terminal domain-containing protein</fullName>
    </recommendedName>
</protein>
<dbReference type="Gene3D" id="3.40.390.10">
    <property type="entry name" value="Collagenase (Catalytic Domain)"/>
    <property type="match status" value="1"/>
</dbReference>
<dbReference type="SUPFAM" id="SSF55486">
    <property type="entry name" value="Metalloproteases ('zincins'), catalytic domain"/>
    <property type="match status" value="1"/>
</dbReference>
<dbReference type="STRING" id="53326.A0A016TMV1"/>
<comment type="caution">
    <text evidence="3">The sequence shown here is derived from an EMBL/GenBank/DDBJ whole genome shotgun (WGS) entry which is preliminary data.</text>
</comment>
<name>A0A016TMV1_9BILA</name>
<evidence type="ECO:0000313" key="3">
    <source>
        <dbReference type="EMBL" id="EYC04016.1"/>
    </source>
</evidence>
<dbReference type="InterPro" id="IPR018497">
    <property type="entry name" value="Peptidase_M13_C"/>
</dbReference>
<dbReference type="MEROPS" id="M13.013"/>
<dbReference type="InterPro" id="IPR024079">
    <property type="entry name" value="MetalloPept_cat_dom_sf"/>
</dbReference>
<dbReference type="PANTHER" id="PTHR11733">
    <property type="entry name" value="ZINC METALLOPROTEASE FAMILY M13 NEPRILYSIN-RELATED"/>
    <property type="match status" value="1"/>
</dbReference>
<organism evidence="3 4">
    <name type="scientific">Ancylostoma ceylanicum</name>
    <dbReference type="NCBI Taxonomy" id="53326"/>
    <lineage>
        <taxon>Eukaryota</taxon>
        <taxon>Metazoa</taxon>
        <taxon>Ecdysozoa</taxon>
        <taxon>Nematoda</taxon>
        <taxon>Chromadorea</taxon>
        <taxon>Rhabditida</taxon>
        <taxon>Rhabditina</taxon>
        <taxon>Rhabditomorpha</taxon>
        <taxon>Strongyloidea</taxon>
        <taxon>Ancylostomatidae</taxon>
        <taxon>Ancylostomatinae</taxon>
        <taxon>Ancylostoma</taxon>
    </lineage>
</organism>
<dbReference type="Pfam" id="PF01431">
    <property type="entry name" value="Peptidase_M13"/>
    <property type="match status" value="1"/>
</dbReference>
<feature type="domain" description="Peptidase M13 C-terminal" evidence="2">
    <location>
        <begin position="122"/>
        <end position="211"/>
    </location>
</feature>
<feature type="region of interest" description="Disordered" evidence="1">
    <location>
        <begin position="1"/>
        <end position="20"/>
    </location>
</feature>
<dbReference type="GO" id="GO:0004222">
    <property type="term" value="F:metalloendopeptidase activity"/>
    <property type="evidence" value="ECO:0007669"/>
    <property type="project" value="InterPro"/>
</dbReference>
<dbReference type="GO" id="GO:0016485">
    <property type="term" value="P:protein processing"/>
    <property type="evidence" value="ECO:0007669"/>
    <property type="project" value="TreeGrafter"/>
</dbReference>
<dbReference type="EMBL" id="JARK01001426">
    <property type="protein sequence ID" value="EYC04016.1"/>
    <property type="molecule type" value="Genomic_DNA"/>
</dbReference>
<reference evidence="4" key="1">
    <citation type="journal article" date="2015" name="Nat. Genet.">
        <title>The genome and transcriptome of the zoonotic hookworm Ancylostoma ceylanicum identify infection-specific gene families.</title>
        <authorList>
            <person name="Schwarz E.M."/>
            <person name="Hu Y."/>
            <person name="Antoshechkin I."/>
            <person name="Miller M.M."/>
            <person name="Sternberg P.W."/>
            <person name="Aroian R.V."/>
        </authorList>
    </citation>
    <scope>NUCLEOTIDE SEQUENCE</scope>
    <source>
        <strain evidence="4">HY135</strain>
    </source>
</reference>
<dbReference type="AlphaFoldDB" id="A0A016TMV1"/>
<sequence>MGSRLVRLDNKGCSGGPLKVPEKRVSMFEREVKKLDGRETAKISGASASNPQEGASICCTTKEDVDAVRSGRDLTRRMHSGAMGMPKLGSGGSKRNRKGLINGEGDDSATYRGRCEEIIHKWAWRSHQITYGSEPRFDAMQDFSNEQAFFIGYATHFCGRFPLNKTIYLLKNDDHSLFDMRVNNVLANIPEFAEAFHCAPGTPMNPEKRCSMY</sequence>
<dbReference type="PROSITE" id="PS51885">
    <property type="entry name" value="NEPRILYSIN"/>
    <property type="match status" value="1"/>
</dbReference>
<evidence type="ECO:0000259" key="2">
    <source>
        <dbReference type="Pfam" id="PF01431"/>
    </source>
</evidence>
<gene>
    <name evidence="3" type="primary">Acey_s0090.g2366</name>
    <name evidence="3" type="ORF">Y032_0090g2366</name>
</gene>
<dbReference type="PANTHER" id="PTHR11733:SF237">
    <property type="entry name" value="NEPRILYSIN-LIKE 4"/>
    <property type="match status" value="1"/>
</dbReference>
<proteinExistence type="predicted"/>
<evidence type="ECO:0000313" key="4">
    <source>
        <dbReference type="Proteomes" id="UP000024635"/>
    </source>
</evidence>
<dbReference type="OrthoDB" id="5873741at2759"/>
<accession>A0A016TMV1</accession>
<evidence type="ECO:0000256" key="1">
    <source>
        <dbReference type="SAM" id="MobiDB-lite"/>
    </source>
</evidence>
<dbReference type="GO" id="GO:0005886">
    <property type="term" value="C:plasma membrane"/>
    <property type="evidence" value="ECO:0007669"/>
    <property type="project" value="TreeGrafter"/>
</dbReference>
<dbReference type="InterPro" id="IPR000718">
    <property type="entry name" value="Peptidase_M13"/>
</dbReference>
<feature type="compositionally biased region" description="Basic and acidic residues" evidence="1">
    <location>
        <begin position="1"/>
        <end position="10"/>
    </location>
</feature>
<dbReference type="Proteomes" id="UP000024635">
    <property type="component" value="Unassembled WGS sequence"/>
</dbReference>